<accession>A0ABQ8RK05</accession>
<keyword evidence="3" id="KW-1185">Reference proteome</keyword>
<gene>
    <name evidence="2" type="ORF">NW768_002741</name>
</gene>
<feature type="region of interest" description="Disordered" evidence="1">
    <location>
        <begin position="1"/>
        <end position="21"/>
    </location>
</feature>
<organism evidence="2 3">
    <name type="scientific">Fusarium equiseti</name>
    <name type="common">Fusarium scirpi</name>
    <dbReference type="NCBI Taxonomy" id="61235"/>
    <lineage>
        <taxon>Eukaryota</taxon>
        <taxon>Fungi</taxon>
        <taxon>Dikarya</taxon>
        <taxon>Ascomycota</taxon>
        <taxon>Pezizomycotina</taxon>
        <taxon>Sordariomycetes</taxon>
        <taxon>Hypocreomycetidae</taxon>
        <taxon>Hypocreales</taxon>
        <taxon>Nectriaceae</taxon>
        <taxon>Fusarium</taxon>
        <taxon>Fusarium incarnatum-equiseti species complex</taxon>
    </lineage>
</organism>
<evidence type="ECO:0000313" key="2">
    <source>
        <dbReference type="EMBL" id="KAJ4137160.1"/>
    </source>
</evidence>
<evidence type="ECO:0000256" key="1">
    <source>
        <dbReference type="SAM" id="MobiDB-lite"/>
    </source>
</evidence>
<protein>
    <submittedName>
        <fullName evidence="2">Uncharacterized protein</fullName>
    </submittedName>
</protein>
<dbReference type="EMBL" id="JAOQBH010000004">
    <property type="protein sequence ID" value="KAJ4137160.1"/>
    <property type="molecule type" value="Genomic_DNA"/>
</dbReference>
<dbReference type="Proteomes" id="UP001152024">
    <property type="component" value="Unassembled WGS sequence"/>
</dbReference>
<reference evidence="2" key="1">
    <citation type="submission" date="2022-09" db="EMBL/GenBank/DDBJ databases">
        <title>Fusarium specimens isolated from Avocado Roots.</title>
        <authorList>
            <person name="Stajich J."/>
            <person name="Roper C."/>
            <person name="Heimlech-Rivalta G."/>
        </authorList>
    </citation>
    <scope>NUCLEOTIDE SEQUENCE</scope>
    <source>
        <strain evidence="2">CF00095</strain>
    </source>
</reference>
<name>A0ABQ8RK05_FUSEQ</name>
<feature type="compositionally biased region" description="Polar residues" evidence="1">
    <location>
        <begin position="1"/>
        <end position="16"/>
    </location>
</feature>
<evidence type="ECO:0000313" key="3">
    <source>
        <dbReference type="Proteomes" id="UP001152024"/>
    </source>
</evidence>
<sequence>MDIVSRSEQPQLSSRPSMEPEWLWGQGAGSSFITDLDQTLLHVALDSNYHGSSAQTVCVFMMNTVAVEHGIRPDSLLEPPGYHISAKPYNPKDASRRGWNFQSSVNPGTTEPLMECLRFLRIHLVTCRISVGGLAMTKWNILTRGWKVPSVIGDKGEVTSERPFKRLPYQISLKARLLGQNVEEMLVNMVEGATAGDEEEAGASDNHSHKRPIGAVEEIDLTEETAHSSQQALHQQSWIRKYCTDFLPDEEVENMLKAGKFA</sequence>
<comment type="caution">
    <text evidence="2">The sequence shown here is derived from an EMBL/GenBank/DDBJ whole genome shotgun (WGS) entry which is preliminary data.</text>
</comment>
<proteinExistence type="predicted"/>